<dbReference type="EMBL" id="PDCK01000043">
    <property type="protein sequence ID" value="PRQ29961.1"/>
    <property type="molecule type" value="Genomic_DNA"/>
</dbReference>
<dbReference type="STRING" id="74649.A0A2P6Q701"/>
<dbReference type="AlphaFoldDB" id="A0A2P6Q701"/>
<comment type="caution">
    <text evidence="1">The sequence shown here is derived from an EMBL/GenBank/DDBJ whole genome shotgun (WGS) entry which is preliminary data.</text>
</comment>
<gene>
    <name evidence="1" type="ORF">RchiOBHm_Chr5g0019481</name>
</gene>
<reference evidence="1 2" key="1">
    <citation type="journal article" date="2018" name="Nat. Genet.">
        <title>The Rosa genome provides new insights in the design of modern roses.</title>
        <authorList>
            <person name="Bendahmane M."/>
        </authorList>
    </citation>
    <scope>NUCLEOTIDE SEQUENCE [LARGE SCALE GENOMIC DNA]</scope>
    <source>
        <strain evidence="2">cv. Old Blush</strain>
    </source>
</reference>
<dbReference type="Proteomes" id="UP000238479">
    <property type="component" value="Chromosome 5"/>
</dbReference>
<proteinExistence type="predicted"/>
<dbReference type="Gramene" id="PRQ29961">
    <property type="protein sequence ID" value="PRQ29961"/>
    <property type="gene ID" value="RchiOBHm_Chr5g0019481"/>
</dbReference>
<protein>
    <submittedName>
        <fullName evidence="1">Uncharacterized protein</fullName>
    </submittedName>
</protein>
<keyword evidence="2" id="KW-1185">Reference proteome</keyword>
<accession>A0A2P6Q701</accession>
<organism evidence="1 2">
    <name type="scientific">Rosa chinensis</name>
    <name type="common">China rose</name>
    <dbReference type="NCBI Taxonomy" id="74649"/>
    <lineage>
        <taxon>Eukaryota</taxon>
        <taxon>Viridiplantae</taxon>
        <taxon>Streptophyta</taxon>
        <taxon>Embryophyta</taxon>
        <taxon>Tracheophyta</taxon>
        <taxon>Spermatophyta</taxon>
        <taxon>Magnoliopsida</taxon>
        <taxon>eudicotyledons</taxon>
        <taxon>Gunneridae</taxon>
        <taxon>Pentapetalae</taxon>
        <taxon>rosids</taxon>
        <taxon>fabids</taxon>
        <taxon>Rosales</taxon>
        <taxon>Rosaceae</taxon>
        <taxon>Rosoideae</taxon>
        <taxon>Rosoideae incertae sedis</taxon>
        <taxon>Rosa</taxon>
    </lineage>
</organism>
<evidence type="ECO:0000313" key="1">
    <source>
        <dbReference type="EMBL" id="PRQ29961.1"/>
    </source>
</evidence>
<evidence type="ECO:0000313" key="2">
    <source>
        <dbReference type="Proteomes" id="UP000238479"/>
    </source>
</evidence>
<name>A0A2P6Q701_ROSCH</name>
<sequence length="106" mass="12114">MSEKKWKEDGVLLAIAAGNRRPIIPNLEFEYPDPDIHEDLYQVSTHQIVLWRSLQTEQLDKVMKIWTTFLEPVFGFPPRPQVAEDTEDVVKAKTHAAKNGAVSRGE</sequence>